<dbReference type="Proteomes" id="UP001152523">
    <property type="component" value="Unassembled WGS sequence"/>
</dbReference>
<keyword evidence="3" id="KW-1185">Reference proteome</keyword>
<feature type="compositionally biased region" description="Basic residues" evidence="1">
    <location>
        <begin position="40"/>
        <end position="58"/>
    </location>
</feature>
<feature type="compositionally biased region" description="Low complexity" evidence="1">
    <location>
        <begin position="17"/>
        <end position="33"/>
    </location>
</feature>
<feature type="region of interest" description="Disordered" evidence="1">
    <location>
        <begin position="1"/>
        <end position="75"/>
    </location>
</feature>
<evidence type="ECO:0000313" key="2">
    <source>
        <dbReference type="EMBL" id="CAH9108043.1"/>
    </source>
</evidence>
<organism evidence="2 3">
    <name type="scientific">Cuscuta epithymum</name>
    <dbReference type="NCBI Taxonomy" id="186058"/>
    <lineage>
        <taxon>Eukaryota</taxon>
        <taxon>Viridiplantae</taxon>
        <taxon>Streptophyta</taxon>
        <taxon>Embryophyta</taxon>
        <taxon>Tracheophyta</taxon>
        <taxon>Spermatophyta</taxon>
        <taxon>Magnoliopsida</taxon>
        <taxon>eudicotyledons</taxon>
        <taxon>Gunneridae</taxon>
        <taxon>Pentapetalae</taxon>
        <taxon>asterids</taxon>
        <taxon>lamiids</taxon>
        <taxon>Solanales</taxon>
        <taxon>Convolvulaceae</taxon>
        <taxon>Cuscuteae</taxon>
        <taxon>Cuscuta</taxon>
        <taxon>Cuscuta subgen. Cuscuta</taxon>
    </lineage>
</organism>
<dbReference type="AlphaFoldDB" id="A0AAV0DVS0"/>
<sequence>MEAEKQVLQPAFGAHVGQGQPHNPPGQQQPGNGAYCGRGGRGRNGRGRTGRGRGRFHHQPTYGQQAYPQQQPGSLPAPQPLAAGCVYNPRPNNAPSGKSVLSILNINAKSTSGTHSHYAGFSSAEGVLGSVPSMVVCQICFSARHSALHCPSCFSQPSAPALVAPSGKLMMLCGIRIPELQLT</sequence>
<evidence type="ECO:0000313" key="3">
    <source>
        <dbReference type="Proteomes" id="UP001152523"/>
    </source>
</evidence>
<name>A0AAV0DVS0_9ASTE</name>
<proteinExistence type="predicted"/>
<comment type="caution">
    <text evidence="2">The sequence shown here is derived from an EMBL/GenBank/DDBJ whole genome shotgun (WGS) entry which is preliminary data.</text>
</comment>
<gene>
    <name evidence="2" type="ORF">CEPIT_LOCUS18223</name>
</gene>
<protein>
    <submittedName>
        <fullName evidence="2">Uncharacterized protein</fullName>
    </submittedName>
</protein>
<accession>A0AAV0DVS0</accession>
<evidence type="ECO:0000256" key="1">
    <source>
        <dbReference type="SAM" id="MobiDB-lite"/>
    </source>
</evidence>
<dbReference type="EMBL" id="CAMAPF010000145">
    <property type="protein sequence ID" value="CAH9108043.1"/>
    <property type="molecule type" value="Genomic_DNA"/>
</dbReference>
<feature type="compositionally biased region" description="Low complexity" evidence="1">
    <location>
        <begin position="59"/>
        <end position="73"/>
    </location>
</feature>
<reference evidence="2" key="1">
    <citation type="submission" date="2022-07" db="EMBL/GenBank/DDBJ databases">
        <authorList>
            <person name="Macas J."/>
            <person name="Novak P."/>
            <person name="Neumann P."/>
        </authorList>
    </citation>
    <scope>NUCLEOTIDE SEQUENCE</scope>
</reference>